<sequence>MSSLNVVIIIFISTLTTVQPALYRFIPDDSDLFSDCRDQQGFGRISDFMDMTAFDISFDDEGLHAKGTFVIVWDIEQTDRVSLDVEIKKYSRGNWQLTPFSVKILDLCKQMKDTTSIVYDSWTTHVITKNNEEIPCFGKGMIYHHEPFVVQFIYNVIGMNMEGRYKEVLIFQAFDGKNRPKSKSICIEMPGEIIKV</sequence>
<accession>A0A1A9VZH8</accession>
<keyword evidence="3" id="KW-1185">Reference proteome</keyword>
<dbReference type="VEuPathDB" id="VectorBase:GBRI000403"/>
<feature type="chain" id="PRO_5008399792" evidence="1">
    <location>
        <begin position="21"/>
        <end position="196"/>
    </location>
</feature>
<feature type="signal peptide" evidence="1">
    <location>
        <begin position="1"/>
        <end position="20"/>
    </location>
</feature>
<evidence type="ECO:0000256" key="1">
    <source>
        <dbReference type="SAM" id="SignalP"/>
    </source>
</evidence>
<dbReference type="InterPro" id="IPR006601">
    <property type="entry name" value="Uncharacterised_DM11_DROME"/>
</dbReference>
<reference evidence="2" key="2">
    <citation type="submission" date="2020-05" db="UniProtKB">
        <authorList>
            <consortium name="EnsemblMetazoa"/>
        </authorList>
    </citation>
    <scope>IDENTIFICATION</scope>
    <source>
        <strain evidence="2">IAEA</strain>
    </source>
</reference>
<dbReference type="Proteomes" id="UP000091820">
    <property type="component" value="Unassembled WGS sequence"/>
</dbReference>
<evidence type="ECO:0000313" key="3">
    <source>
        <dbReference type="Proteomes" id="UP000091820"/>
    </source>
</evidence>
<dbReference type="SMART" id="SM00675">
    <property type="entry name" value="DM11"/>
    <property type="match status" value="1"/>
</dbReference>
<evidence type="ECO:0000313" key="2">
    <source>
        <dbReference type="EnsemblMetazoa" id="GBRI000403-PA"/>
    </source>
</evidence>
<dbReference type="AlphaFoldDB" id="A0A1A9VZH8"/>
<dbReference type="EnsemblMetazoa" id="GBRI000403-RA">
    <property type="protein sequence ID" value="GBRI000403-PA"/>
    <property type="gene ID" value="GBRI000403"/>
</dbReference>
<name>A0A1A9VZH8_9MUSC</name>
<organism evidence="2 3">
    <name type="scientific">Glossina brevipalpis</name>
    <dbReference type="NCBI Taxonomy" id="37001"/>
    <lineage>
        <taxon>Eukaryota</taxon>
        <taxon>Metazoa</taxon>
        <taxon>Ecdysozoa</taxon>
        <taxon>Arthropoda</taxon>
        <taxon>Hexapoda</taxon>
        <taxon>Insecta</taxon>
        <taxon>Pterygota</taxon>
        <taxon>Neoptera</taxon>
        <taxon>Endopterygota</taxon>
        <taxon>Diptera</taxon>
        <taxon>Brachycera</taxon>
        <taxon>Muscomorpha</taxon>
        <taxon>Hippoboscoidea</taxon>
        <taxon>Glossinidae</taxon>
        <taxon>Glossina</taxon>
    </lineage>
</organism>
<keyword evidence="1" id="KW-0732">Signal</keyword>
<reference evidence="3" key="1">
    <citation type="submission" date="2014-03" db="EMBL/GenBank/DDBJ databases">
        <authorList>
            <person name="Aksoy S."/>
            <person name="Warren W."/>
            <person name="Wilson R.K."/>
        </authorList>
    </citation>
    <scope>NUCLEOTIDE SEQUENCE [LARGE SCALE GENOMIC DNA]</scope>
    <source>
        <strain evidence="3">IAEA</strain>
    </source>
</reference>
<protein>
    <submittedName>
        <fullName evidence="2">Uncharacterized protein</fullName>
    </submittedName>
</protein>
<proteinExistence type="predicted"/>